<evidence type="ECO:0000313" key="1">
    <source>
        <dbReference type="EMBL" id="ALG83887.1"/>
    </source>
</evidence>
<dbReference type="STRING" id="1136941.ACH46_04365"/>
<dbReference type="AlphaFoldDB" id="A0A0N7FUB4"/>
<reference evidence="1 2" key="2">
    <citation type="journal article" date="2017" name="Int. J. Syst. Evol. Microbiol.">
        <title>Gordonia phthalatica sp. nov., a di-n-butyl phthalate-degrading bacterium isolated from activated sludge.</title>
        <authorList>
            <person name="Jin D."/>
            <person name="Kong X."/>
            <person name="Jia M."/>
            <person name="Yu X."/>
            <person name="Wang X."/>
            <person name="Zhuang X."/>
            <person name="Deng Y."/>
            <person name="Bai Z."/>
        </authorList>
    </citation>
    <scope>NUCLEOTIDE SEQUENCE [LARGE SCALE GENOMIC DNA]</scope>
    <source>
        <strain evidence="1 2">QH-11</strain>
    </source>
</reference>
<evidence type="ECO:0000313" key="2">
    <source>
        <dbReference type="Proteomes" id="UP000063789"/>
    </source>
</evidence>
<organism evidence="1 2">
    <name type="scientific">Gordonia phthalatica</name>
    <dbReference type="NCBI Taxonomy" id="1136941"/>
    <lineage>
        <taxon>Bacteria</taxon>
        <taxon>Bacillati</taxon>
        <taxon>Actinomycetota</taxon>
        <taxon>Actinomycetes</taxon>
        <taxon>Mycobacteriales</taxon>
        <taxon>Gordoniaceae</taxon>
        <taxon>Gordonia</taxon>
    </lineage>
</organism>
<dbReference type="PATRIC" id="fig|1136941.3.peg.882"/>
<protein>
    <submittedName>
        <fullName evidence="1">Uncharacterized protein</fullName>
    </submittedName>
</protein>
<reference evidence="2" key="1">
    <citation type="submission" date="2015-06" db="EMBL/GenBank/DDBJ databases">
        <title>Complete genome sequence and metabolic analysis of phthalate degradation pathway in Gordonia sp. QH-11.</title>
        <authorList>
            <person name="Jin D."/>
            <person name="Kong X."/>
            <person name="Bai Z."/>
        </authorList>
    </citation>
    <scope>NUCLEOTIDE SEQUENCE [LARGE SCALE GENOMIC DNA]</scope>
    <source>
        <strain evidence="2">QH-11</strain>
    </source>
</reference>
<gene>
    <name evidence="1" type="ORF">ACH46_04365</name>
</gene>
<keyword evidence="2" id="KW-1185">Reference proteome</keyword>
<sequence>MTPRVTVADPRTQHATAPASSEAGAVLFSWFMPQPAAVSIFDERSQARVGELDHPEGVKSRVVV</sequence>
<accession>A0A0N7FUB4</accession>
<dbReference type="KEGG" id="goq:ACH46_04365"/>
<dbReference type="Proteomes" id="UP000063789">
    <property type="component" value="Chromosome"/>
</dbReference>
<name>A0A0N7FUB4_9ACTN</name>
<proteinExistence type="predicted"/>
<dbReference type="EMBL" id="CP011853">
    <property type="protein sequence ID" value="ALG83887.1"/>
    <property type="molecule type" value="Genomic_DNA"/>
</dbReference>